<feature type="transmembrane region" description="Helical" evidence="3">
    <location>
        <begin position="453"/>
        <end position="475"/>
    </location>
</feature>
<reference evidence="4 5" key="1">
    <citation type="submission" date="2014-07" db="EMBL/GenBank/DDBJ databases">
        <authorList>
            <person name="McCorrison J."/>
            <person name="Sanka R."/>
            <person name="Torralba M."/>
            <person name="Gillis M."/>
            <person name="Haft D.H."/>
            <person name="Methe B."/>
            <person name="Sutton G."/>
            <person name="Nelson K.E."/>
        </authorList>
    </citation>
    <scope>NUCLEOTIDE SEQUENCE [LARGE SCALE GENOMIC DNA]</scope>
    <source>
        <strain evidence="4 5">DNF00320</strain>
    </source>
</reference>
<evidence type="ECO:0000256" key="3">
    <source>
        <dbReference type="SAM" id="Phobius"/>
    </source>
</evidence>
<dbReference type="Gene3D" id="1.10.287.1490">
    <property type="match status" value="1"/>
</dbReference>
<feature type="transmembrane region" description="Helical" evidence="3">
    <location>
        <begin position="379"/>
        <end position="399"/>
    </location>
</feature>
<evidence type="ECO:0000256" key="1">
    <source>
        <dbReference type="SAM" id="Coils"/>
    </source>
</evidence>
<feature type="coiled-coil region" evidence="1">
    <location>
        <begin position="61"/>
        <end position="142"/>
    </location>
</feature>
<feature type="compositionally biased region" description="Basic and acidic residues" evidence="2">
    <location>
        <begin position="722"/>
        <end position="747"/>
    </location>
</feature>
<keyword evidence="1" id="KW-0175">Coiled coil</keyword>
<protein>
    <submittedName>
        <fullName evidence="4">2-oxoacid:ferredoxin oxidoreductase subunit delta</fullName>
    </submittedName>
</protein>
<feature type="region of interest" description="Disordered" evidence="2">
    <location>
        <begin position="722"/>
        <end position="760"/>
    </location>
</feature>
<feature type="coiled-coil region" evidence="1">
    <location>
        <begin position="913"/>
        <end position="1036"/>
    </location>
</feature>
<dbReference type="EMBL" id="JRNQ01000023">
    <property type="protein sequence ID" value="KGF44951.1"/>
    <property type="molecule type" value="Genomic_DNA"/>
</dbReference>
<organism evidence="4 5">
    <name type="scientific">Prevotella bivia DNF00320</name>
    <dbReference type="NCBI Taxonomy" id="1401068"/>
    <lineage>
        <taxon>Bacteria</taxon>
        <taxon>Pseudomonadati</taxon>
        <taxon>Bacteroidota</taxon>
        <taxon>Bacteroidia</taxon>
        <taxon>Bacteroidales</taxon>
        <taxon>Prevotellaceae</taxon>
        <taxon>Prevotella</taxon>
    </lineage>
</organism>
<evidence type="ECO:0000313" key="5">
    <source>
        <dbReference type="Proteomes" id="UP000029525"/>
    </source>
</evidence>
<comment type="caution">
    <text evidence="4">The sequence shown here is derived from an EMBL/GenBank/DDBJ whole genome shotgun (WGS) entry which is preliminary data.</text>
</comment>
<proteinExistence type="predicted"/>
<gene>
    <name evidence="4" type="ORF">HMPREF0647_04680</name>
</gene>
<keyword evidence="3" id="KW-0812">Transmembrane</keyword>
<dbReference type="OrthoDB" id="1047854at2"/>
<feature type="transmembrane region" description="Helical" evidence="3">
    <location>
        <begin position="411"/>
        <end position="433"/>
    </location>
</feature>
<dbReference type="RefSeq" id="WP_036866655.1">
    <property type="nucleotide sequence ID" value="NZ_JRNQ01000023.1"/>
</dbReference>
<dbReference type="Proteomes" id="UP000029525">
    <property type="component" value="Unassembled WGS sequence"/>
</dbReference>
<sequence length="1335" mass="147867">MASKHLSEDEIKYVISADSSKAQQELHSLGKSTAQLRREESARRKTMIELEATGQKNSAQYKRLSEECKSYSKQIKDNEDKMRKLRSSLDVTTMTMSQLRKQSKELQRELDNVSKSLNPGEYKKLEDQLSHVNGRIAELRQNAKSFTELAASDGVNNFFYGQVGYKALELFGSKLGELRDSVRELTNEGVEMARSADGITHAFSQFGNPELLNQLRTATKGTVGDIELMKAAVKAKDFRIPLEDLGKYLSFAQLKAQQTGQSLDYMVDSIVTGLGRQSPMILDNLGLSAAEISEKTKETGDFMRGVASIVEKSLSEAGPRYISAADRAAQAAVRLQNKQYEVGKALLEYDELVEGVYGRIKIGLLDIIKFFAQHRTATISLTVAMVGLVVSMTALNTSFKAFISNMALSKAIVAGWATITSTFKGLQLLFIAITSSTTRANAAIRLFNATCKANVMMLLATAIAAAAVAIGTYIARTSKADVITKRLEETQKRLASMSSNVSKQIVSDQLSIKRAVNDSVTSQKSKIDMLTKTINDNTETNAKRIKALDELKRIIPSYHAQLTTEGKLINNNTSAIKDYTKNLMKAAMAQAMIGKIGSITGNQLNHNLLLENRKGNRNYAINKLRALGMNDDREIRTFDIHASRGGNVTMKQGIFDKKTGKLIQEISRDTEDQILAFQKLVLYNDKRIEEETKYISDGNARIEAIRKLAKQQQIDLEEKIIEKEKPNSSKAEKVKKEKKEKDPDDIASRNFSKSRQSSLDAANAAYQKDVNNLNMSLAQKKISQEQYDIYISALNTQHATNLLTIEQNYYTKSTQMAFKDAAKKKELETGQSKNVAQAQQKLEETRIAAEEKYQAVMTQLIDQGKVQQTLTLEQERDAKLEVLRGYYDTALQLAQQSGEDESAVDAAYQQARLNILSEYNDKQLAKMKELEQQKAQARQEYGLETFEDQLAARQQKINDDHAKGLLTEQEHQQALANLDREAEEHRLQIRQQYGLATQQELYNAELEMLQLHLQNKEISQQEYEEAVKNLKIQKAKEAFDYYANLAGGAVKALQDAEMANVDAKYDAEIEAARNAGKDTTDIEKKKANEKLKIQKKYADVNFAIKASQIIADTAVSIMKALGELGPIAGPIAAALMGVTGVAQLAAANAERQKVKRMSLNGAGGSASASGARVATGLESGGSIDIEREQDGKLFHAAYDPDRRGFINKPTVIVGEGGYGHSKEWVASNAAVENPTVAPIIDIIDRAQRAGKIRTLDMNKFLIQQASGRASGGHIIPTTNDVRGIVQDSFKDSLIKRLTDVLDNISINGIAAIVALNELEQKQQLRDKARKYGSKP</sequence>
<keyword evidence="3" id="KW-0472">Membrane</keyword>
<keyword evidence="3" id="KW-1133">Transmembrane helix</keyword>
<accession>A0A096AEH8</accession>
<evidence type="ECO:0000313" key="4">
    <source>
        <dbReference type="EMBL" id="KGF44951.1"/>
    </source>
</evidence>
<name>A0A096AEH8_9BACT</name>
<feature type="compositionally biased region" description="Polar residues" evidence="2">
    <location>
        <begin position="749"/>
        <end position="760"/>
    </location>
</feature>
<evidence type="ECO:0000256" key="2">
    <source>
        <dbReference type="SAM" id="MobiDB-lite"/>
    </source>
</evidence>